<sequence>MGTEDRSKDNIPRQSEEVSTSVADKEIDTAQFIQTGEVGIFMCDMRSTPANDIVTCNNRLLTPLTRQERAIIGEKQWLYLEKALKKKSVMAFVLCLELPLILTDANHVDVMREDAANLSVRLNEEEASGRWKLYDRQTIFQHWVSCRRQLEQLLTILFRWKAKRSGREVVVLSGGMRVGLDSLLQDRDTQLTIRSFTVGPLTARVEPSFEGMPLDGTACPTFIASESQRDEQFTFSHSLVTSKNYLLAHIGIARELIEQPEKIDEAATEIITATVETEFIVDDDAVDASHPVNQYRRFPSWWADFVPMGKIVFWDDTVTMRSQSDEEVIALARYLHDGREFTAALEVLFEKHHFAEAARMEELRSKHRRRQRGPEELRASLRAVFAELWKVLPDTHRRQVVYFQDKFVFDFLLGYIAPTLFEDDGDLDDDTERPPLEFAAFSTLCRDFIFNSCVLHLSLCMHQEDERRKIALQRADAKRQTSERTAQRAQQEKEQAEEAAKLEKLRLEDPEAYAKHMLAEQEQKLREKRAKVEAAREQRKAEKMRDIDEELAIAKEQRKLDKLAAEYSDKHEYQHRRELLAVRARKLQERKRHREAEEARRQAKKEKTKKANAAHQQSD</sequence>
<dbReference type="AlphaFoldDB" id="A0A8T1X6Q6"/>
<name>A0A8T1X6Q6_9STRA</name>
<accession>A0A8T1X6Q6</accession>
<proteinExistence type="predicted"/>
<feature type="compositionally biased region" description="Basic residues" evidence="1">
    <location>
        <begin position="602"/>
        <end position="612"/>
    </location>
</feature>
<evidence type="ECO:0000313" key="3">
    <source>
        <dbReference type="Proteomes" id="UP000693981"/>
    </source>
</evidence>
<evidence type="ECO:0000313" key="2">
    <source>
        <dbReference type="EMBL" id="KAG7401685.1"/>
    </source>
</evidence>
<gene>
    <name evidence="2" type="ORF">PHYBOEH_011639</name>
</gene>
<feature type="region of interest" description="Disordered" evidence="1">
    <location>
        <begin position="585"/>
        <end position="619"/>
    </location>
</feature>
<keyword evidence="3" id="KW-1185">Reference proteome</keyword>
<comment type="caution">
    <text evidence="2">The sequence shown here is derived from an EMBL/GenBank/DDBJ whole genome shotgun (WGS) entry which is preliminary data.</text>
</comment>
<protein>
    <submittedName>
        <fullName evidence="2">Uncharacterized protein</fullName>
    </submittedName>
</protein>
<dbReference type="EMBL" id="JAGDFL010000009">
    <property type="protein sequence ID" value="KAG7401685.1"/>
    <property type="molecule type" value="Genomic_DNA"/>
</dbReference>
<reference evidence="2" key="1">
    <citation type="submission" date="2021-02" db="EMBL/GenBank/DDBJ databases">
        <authorList>
            <person name="Palmer J.M."/>
        </authorList>
    </citation>
    <scope>NUCLEOTIDE SEQUENCE</scope>
    <source>
        <strain evidence="2">SCRP23</strain>
    </source>
</reference>
<feature type="region of interest" description="Disordered" evidence="1">
    <location>
        <begin position="474"/>
        <end position="496"/>
    </location>
</feature>
<dbReference type="Proteomes" id="UP000693981">
    <property type="component" value="Unassembled WGS sequence"/>
</dbReference>
<organism evidence="2 3">
    <name type="scientific">Phytophthora boehmeriae</name>
    <dbReference type="NCBI Taxonomy" id="109152"/>
    <lineage>
        <taxon>Eukaryota</taxon>
        <taxon>Sar</taxon>
        <taxon>Stramenopiles</taxon>
        <taxon>Oomycota</taxon>
        <taxon>Peronosporomycetes</taxon>
        <taxon>Peronosporales</taxon>
        <taxon>Peronosporaceae</taxon>
        <taxon>Phytophthora</taxon>
    </lineage>
</organism>
<feature type="region of interest" description="Disordered" evidence="1">
    <location>
        <begin position="1"/>
        <end position="21"/>
    </location>
</feature>
<dbReference type="OrthoDB" id="2419400at2759"/>
<feature type="compositionally biased region" description="Basic and acidic residues" evidence="1">
    <location>
        <begin position="1"/>
        <end position="16"/>
    </location>
</feature>
<evidence type="ECO:0000256" key="1">
    <source>
        <dbReference type="SAM" id="MobiDB-lite"/>
    </source>
</evidence>